<feature type="chain" id="PRO_5040825668" evidence="2">
    <location>
        <begin position="46"/>
        <end position="246"/>
    </location>
</feature>
<evidence type="ECO:0000259" key="3">
    <source>
        <dbReference type="Pfam" id="PF03713"/>
    </source>
</evidence>
<sequence length="246" mass="26537">MLDGLGKPGFGSVGRGGKSRTKVTTAVRFCGWFSAVLLCSLPACAIYGQQPQSNTAPVVVQPGAPGTPSKRLPPSTTGTAPQRSQADVEFMQGMIMHHGQAVVMTDLIPSHTENAEIRSLGARIGLSQADEMKFMKRWLRARGEPVTMSMPGMPDMDMNGSPMAAMPGMLTPKQMDELRQAKGAEFDRLFLAGMIQHHNGALVMVKQLFDTPGAGQDAELFDFATDADNTQRAEIAIMQGMLKEKR</sequence>
<proteinExistence type="predicted"/>
<evidence type="ECO:0000313" key="4">
    <source>
        <dbReference type="EMBL" id="MBB5331485.1"/>
    </source>
</evidence>
<feature type="region of interest" description="Disordered" evidence="1">
    <location>
        <begin position="55"/>
        <end position="83"/>
    </location>
</feature>
<dbReference type="AlphaFoldDB" id="A0A9X0QJN3"/>
<dbReference type="Pfam" id="PF03713">
    <property type="entry name" value="DUF305"/>
    <property type="match status" value="1"/>
</dbReference>
<feature type="compositionally biased region" description="Polar residues" evidence="1">
    <location>
        <begin position="74"/>
        <end position="83"/>
    </location>
</feature>
<dbReference type="PANTHER" id="PTHR36933:SF1">
    <property type="entry name" value="SLL0788 PROTEIN"/>
    <property type="match status" value="1"/>
</dbReference>
<keyword evidence="5" id="KW-1185">Reference proteome</keyword>
<dbReference type="Proteomes" id="UP000535182">
    <property type="component" value="Unassembled WGS sequence"/>
</dbReference>
<comment type="caution">
    <text evidence="4">The sequence shown here is derived from an EMBL/GenBank/DDBJ whole genome shotgun (WGS) entry which is preliminary data.</text>
</comment>
<keyword evidence="2" id="KW-0732">Signal</keyword>
<feature type="domain" description="DUF305" evidence="3">
    <location>
        <begin position="87"/>
        <end position="242"/>
    </location>
</feature>
<evidence type="ECO:0000313" key="5">
    <source>
        <dbReference type="Proteomes" id="UP000535182"/>
    </source>
</evidence>
<reference evidence="4 5" key="1">
    <citation type="submission" date="2020-08" db="EMBL/GenBank/DDBJ databases">
        <title>Genomic Encyclopedia of Type Strains, Phase IV (KMG-V): Genome sequencing to study the core and pangenomes of soil and plant-associated prokaryotes.</title>
        <authorList>
            <person name="Whitman W."/>
        </authorList>
    </citation>
    <scope>NUCLEOTIDE SEQUENCE [LARGE SCALE GENOMIC DNA]</scope>
    <source>
        <strain evidence="4 5">X5P2</strain>
    </source>
</reference>
<gene>
    <name evidence="4" type="ORF">HDF14_005132</name>
</gene>
<feature type="signal peptide" evidence="2">
    <location>
        <begin position="1"/>
        <end position="45"/>
    </location>
</feature>
<evidence type="ECO:0000256" key="1">
    <source>
        <dbReference type="SAM" id="MobiDB-lite"/>
    </source>
</evidence>
<dbReference type="PANTHER" id="PTHR36933">
    <property type="entry name" value="SLL0788 PROTEIN"/>
    <property type="match status" value="1"/>
</dbReference>
<organism evidence="4 5">
    <name type="scientific">Tunturiibacter gelidiferens</name>
    <dbReference type="NCBI Taxonomy" id="3069689"/>
    <lineage>
        <taxon>Bacteria</taxon>
        <taxon>Pseudomonadati</taxon>
        <taxon>Acidobacteriota</taxon>
        <taxon>Terriglobia</taxon>
        <taxon>Terriglobales</taxon>
        <taxon>Acidobacteriaceae</taxon>
        <taxon>Tunturiibacter</taxon>
    </lineage>
</organism>
<dbReference type="InterPro" id="IPR012347">
    <property type="entry name" value="Ferritin-like"/>
</dbReference>
<evidence type="ECO:0000256" key="2">
    <source>
        <dbReference type="SAM" id="SignalP"/>
    </source>
</evidence>
<dbReference type="Gene3D" id="1.20.1260.10">
    <property type="match status" value="1"/>
</dbReference>
<dbReference type="RefSeq" id="WP_183981322.1">
    <property type="nucleotide sequence ID" value="NZ_JACHEB010000015.1"/>
</dbReference>
<dbReference type="InterPro" id="IPR005183">
    <property type="entry name" value="DUF305_CopM-like"/>
</dbReference>
<name>A0A9X0QJN3_9BACT</name>
<protein>
    <submittedName>
        <fullName evidence="4">Uncharacterized protein (DUF305 family)</fullName>
    </submittedName>
</protein>
<accession>A0A9X0QJN3</accession>
<dbReference type="EMBL" id="JACHEB010000015">
    <property type="protein sequence ID" value="MBB5331485.1"/>
    <property type="molecule type" value="Genomic_DNA"/>
</dbReference>